<accession>A0A2V2ND87</accession>
<comment type="caution">
    <text evidence="1">The sequence shown here is derived from an EMBL/GenBank/DDBJ whole genome shotgun (WGS) entry which is preliminary data.</text>
</comment>
<dbReference type="EMBL" id="QGMY01000003">
    <property type="protein sequence ID" value="PWR73263.1"/>
    <property type="molecule type" value="Genomic_DNA"/>
</dbReference>
<reference evidence="1 2" key="1">
    <citation type="submission" date="2018-05" db="EMBL/GenBank/DDBJ databases">
        <title>Draft genome of Methanospirillum lacunae Ki8-1.</title>
        <authorList>
            <person name="Dueholm M.S."/>
            <person name="Nielsen P.H."/>
            <person name="Bakmann L.F."/>
            <person name="Otzen D.E."/>
        </authorList>
    </citation>
    <scope>NUCLEOTIDE SEQUENCE [LARGE SCALE GENOMIC DNA]</scope>
    <source>
        <strain evidence="1 2">Ki8-1</strain>
    </source>
</reference>
<dbReference type="Proteomes" id="UP000245657">
    <property type="component" value="Unassembled WGS sequence"/>
</dbReference>
<gene>
    <name evidence="1" type="primary">scmC</name>
    <name evidence="1" type="ORF">DK846_05155</name>
</gene>
<proteinExistence type="predicted"/>
<dbReference type="InterPro" id="IPR026343">
    <property type="entry name" value="SCM_chp_ScmC"/>
</dbReference>
<dbReference type="SUPFAM" id="SSF53795">
    <property type="entry name" value="PEP carboxykinase-like"/>
    <property type="match status" value="1"/>
</dbReference>
<protein>
    <submittedName>
        <fullName evidence="1">SynChlorMet cassette protein ScmC</fullName>
    </submittedName>
</protein>
<evidence type="ECO:0000313" key="2">
    <source>
        <dbReference type="Proteomes" id="UP000245657"/>
    </source>
</evidence>
<keyword evidence="2" id="KW-1185">Reference proteome</keyword>
<dbReference type="AlphaFoldDB" id="A0A2V2ND87"/>
<name>A0A2V2ND87_9EURY</name>
<organism evidence="1 2">
    <name type="scientific">Methanospirillum lacunae</name>
    <dbReference type="NCBI Taxonomy" id="668570"/>
    <lineage>
        <taxon>Archaea</taxon>
        <taxon>Methanobacteriati</taxon>
        <taxon>Methanobacteriota</taxon>
        <taxon>Stenosarchaea group</taxon>
        <taxon>Methanomicrobia</taxon>
        <taxon>Methanomicrobiales</taxon>
        <taxon>Methanospirillaceae</taxon>
        <taxon>Methanospirillum</taxon>
    </lineage>
</organism>
<evidence type="ECO:0000313" key="1">
    <source>
        <dbReference type="EMBL" id="PWR73263.1"/>
    </source>
</evidence>
<dbReference type="NCBIfam" id="TIGR04249">
    <property type="entry name" value="SCM_chp_ScmC"/>
    <property type="match status" value="1"/>
</dbReference>
<sequence length="182" mass="19743">MVGISAILLCEHCLLLHAATLVRDGQAVLLAASSGGGKSTSARRVPSPWSAPGDENCLVIPDGSGGYLVSVLPTASKIAAGQEGLFWNPTLAYPLKAICILKQADEDTIESFPQSQAAVCMTNSFSQATWNQFHLMDKELQNEMRTLSFANACTLVRKIPVYLLNATLTGRFWEVIEQKLFR</sequence>